<accession>A0A841H6P5</accession>
<evidence type="ECO:0000313" key="11">
    <source>
        <dbReference type="Proteomes" id="UP000582837"/>
    </source>
</evidence>
<name>A0A841H6P5_9BACT</name>
<dbReference type="InterPro" id="IPR016067">
    <property type="entry name" value="S-AdoMet_deCO2ase_core"/>
</dbReference>
<dbReference type="AlphaFoldDB" id="A0A841H6P5"/>
<reference evidence="10 11" key="1">
    <citation type="submission" date="2020-08" db="EMBL/GenBank/DDBJ databases">
        <title>Genomic Encyclopedia of Type Strains, Phase IV (KMG-IV): sequencing the most valuable type-strain genomes for metagenomic binning, comparative biology and taxonomic classification.</title>
        <authorList>
            <person name="Goeker M."/>
        </authorList>
    </citation>
    <scope>NUCLEOTIDE SEQUENCE [LARGE SCALE GENOMIC DNA]</scope>
    <source>
        <strain evidence="10 11">DSM 29007</strain>
    </source>
</reference>
<keyword evidence="8" id="KW-0704">Schiff base</keyword>
<dbReference type="PANTHER" id="PTHR33866:SF2">
    <property type="entry name" value="S-ADENOSYLMETHIONINE DECARBOXYLASE PROENZYME"/>
    <property type="match status" value="1"/>
</dbReference>
<evidence type="ECO:0000256" key="3">
    <source>
        <dbReference type="ARBA" id="ARBA00022813"/>
    </source>
</evidence>
<evidence type="ECO:0000256" key="7">
    <source>
        <dbReference type="ARBA" id="ARBA00023239"/>
    </source>
</evidence>
<keyword evidence="5" id="KW-0620">Polyamine biosynthesis</keyword>
<dbReference type="Gene3D" id="3.60.90.10">
    <property type="entry name" value="S-adenosylmethionine decarboxylase"/>
    <property type="match status" value="1"/>
</dbReference>
<evidence type="ECO:0000256" key="1">
    <source>
        <dbReference type="ARBA" id="ARBA00001928"/>
    </source>
</evidence>
<evidence type="ECO:0000256" key="9">
    <source>
        <dbReference type="ARBA" id="ARBA00023317"/>
    </source>
</evidence>
<sequence>MNGREWLVEAHGCSPQALADVQVLRALFDRLIAELGLHPVAPAQWHRFPGPGGITGLCMLAESHLACHTFPEHESLCLNLFCCRPRPEWDWEAGLREMVGAAHVVVRAVDRDYAAVPAAR</sequence>
<dbReference type="SUPFAM" id="SSF56276">
    <property type="entry name" value="S-adenosylmethionine decarboxylase"/>
    <property type="match status" value="1"/>
</dbReference>
<keyword evidence="11" id="KW-1185">Reference proteome</keyword>
<comment type="cofactor">
    <cofactor evidence="1">
        <name>pyruvate</name>
        <dbReference type="ChEBI" id="CHEBI:15361"/>
    </cofactor>
</comment>
<evidence type="ECO:0000256" key="6">
    <source>
        <dbReference type="ARBA" id="ARBA00023145"/>
    </source>
</evidence>
<dbReference type="Pfam" id="PF02675">
    <property type="entry name" value="AdoMet_dc"/>
    <property type="match status" value="1"/>
</dbReference>
<dbReference type="Proteomes" id="UP000582837">
    <property type="component" value="Unassembled WGS sequence"/>
</dbReference>
<gene>
    <name evidence="10" type="ORF">HNQ61_005445</name>
</gene>
<keyword evidence="6" id="KW-0865">Zymogen</keyword>
<evidence type="ECO:0000256" key="2">
    <source>
        <dbReference type="ARBA" id="ARBA00022793"/>
    </source>
</evidence>
<evidence type="ECO:0000256" key="5">
    <source>
        <dbReference type="ARBA" id="ARBA00023115"/>
    </source>
</evidence>
<dbReference type="GO" id="GO:0008295">
    <property type="term" value="P:spermidine biosynthetic process"/>
    <property type="evidence" value="ECO:0007669"/>
    <property type="project" value="UniProtKB-KW"/>
</dbReference>
<dbReference type="InterPro" id="IPR003826">
    <property type="entry name" value="AdoMetDC_fam_prok"/>
</dbReference>
<dbReference type="RefSeq" id="WP_170035174.1">
    <property type="nucleotide sequence ID" value="NZ_JABDTL010000001.1"/>
</dbReference>
<dbReference type="GO" id="GO:0004014">
    <property type="term" value="F:adenosylmethionine decarboxylase activity"/>
    <property type="evidence" value="ECO:0007669"/>
    <property type="project" value="UniProtKB-EC"/>
</dbReference>
<keyword evidence="3" id="KW-0068">Autocatalytic cleavage</keyword>
<dbReference type="EC" id="4.1.1.50" evidence="10"/>
<evidence type="ECO:0000256" key="4">
    <source>
        <dbReference type="ARBA" id="ARBA00023066"/>
    </source>
</evidence>
<organism evidence="10 11">
    <name type="scientific">Longimicrobium terrae</name>
    <dbReference type="NCBI Taxonomy" id="1639882"/>
    <lineage>
        <taxon>Bacteria</taxon>
        <taxon>Pseudomonadati</taxon>
        <taxon>Gemmatimonadota</taxon>
        <taxon>Longimicrobiia</taxon>
        <taxon>Longimicrobiales</taxon>
        <taxon>Longimicrobiaceae</taxon>
        <taxon>Longimicrobium</taxon>
    </lineage>
</organism>
<keyword evidence="9" id="KW-0670">Pyruvate</keyword>
<proteinExistence type="predicted"/>
<comment type="caution">
    <text evidence="10">The sequence shown here is derived from an EMBL/GenBank/DDBJ whole genome shotgun (WGS) entry which is preliminary data.</text>
</comment>
<evidence type="ECO:0000256" key="8">
    <source>
        <dbReference type="ARBA" id="ARBA00023270"/>
    </source>
</evidence>
<dbReference type="EMBL" id="JACHIA010000029">
    <property type="protein sequence ID" value="MBB6073767.1"/>
    <property type="molecule type" value="Genomic_DNA"/>
</dbReference>
<protein>
    <submittedName>
        <fullName evidence="10">S-adenosylmethionine decarboxylase</fullName>
        <ecNumber evidence="10">4.1.1.50</ecNumber>
    </submittedName>
</protein>
<keyword evidence="7 10" id="KW-0456">Lyase</keyword>
<keyword evidence="2" id="KW-0210">Decarboxylase</keyword>
<dbReference type="PANTHER" id="PTHR33866">
    <property type="entry name" value="S-ADENOSYLMETHIONINE DECARBOXYLASE PROENZYME"/>
    <property type="match status" value="1"/>
</dbReference>
<dbReference type="GO" id="GO:0005829">
    <property type="term" value="C:cytosol"/>
    <property type="evidence" value="ECO:0007669"/>
    <property type="project" value="TreeGrafter"/>
</dbReference>
<keyword evidence="4" id="KW-0745">Spermidine biosynthesis</keyword>
<evidence type="ECO:0000313" key="10">
    <source>
        <dbReference type="EMBL" id="MBB6073767.1"/>
    </source>
</evidence>